<protein>
    <submittedName>
        <fullName evidence="1">Uncharacterized protein</fullName>
    </submittedName>
</protein>
<dbReference type="EMBL" id="GBXM01062017">
    <property type="protein sequence ID" value="JAH46560.1"/>
    <property type="molecule type" value="Transcribed_RNA"/>
</dbReference>
<sequence length="49" mass="5462">MKSKHSRVSTDGQVSDIINAGLKQIKIQNIYINKINENVFSKSGPFSLL</sequence>
<evidence type="ECO:0000313" key="1">
    <source>
        <dbReference type="EMBL" id="JAH46560.1"/>
    </source>
</evidence>
<proteinExistence type="predicted"/>
<accession>A0A0E9T0U9</accession>
<organism evidence="1">
    <name type="scientific">Anguilla anguilla</name>
    <name type="common">European freshwater eel</name>
    <name type="synonym">Muraena anguilla</name>
    <dbReference type="NCBI Taxonomy" id="7936"/>
    <lineage>
        <taxon>Eukaryota</taxon>
        <taxon>Metazoa</taxon>
        <taxon>Chordata</taxon>
        <taxon>Craniata</taxon>
        <taxon>Vertebrata</taxon>
        <taxon>Euteleostomi</taxon>
        <taxon>Actinopterygii</taxon>
        <taxon>Neopterygii</taxon>
        <taxon>Teleostei</taxon>
        <taxon>Anguilliformes</taxon>
        <taxon>Anguillidae</taxon>
        <taxon>Anguilla</taxon>
    </lineage>
</organism>
<name>A0A0E9T0U9_ANGAN</name>
<dbReference type="EMBL" id="GBXM01065684">
    <property type="protein sequence ID" value="JAH42893.1"/>
    <property type="molecule type" value="Transcribed_RNA"/>
</dbReference>
<dbReference type="AlphaFoldDB" id="A0A0E9T0U9"/>
<reference evidence="1" key="1">
    <citation type="submission" date="2014-11" db="EMBL/GenBank/DDBJ databases">
        <authorList>
            <person name="Amaro Gonzalez C."/>
        </authorList>
    </citation>
    <scope>NUCLEOTIDE SEQUENCE</scope>
</reference>
<reference evidence="1" key="2">
    <citation type="journal article" date="2015" name="Fish Shellfish Immunol.">
        <title>Early steps in the European eel (Anguilla anguilla)-Vibrio vulnificus interaction in the gills: Role of the RtxA13 toxin.</title>
        <authorList>
            <person name="Callol A."/>
            <person name="Pajuelo D."/>
            <person name="Ebbesson L."/>
            <person name="Teles M."/>
            <person name="MacKenzie S."/>
            <person name="Amaro C."/>
        </authorList>
    </citation>
    <scope>NUCLEOTIDE SEQUENCE</scope>
</reference>